<feature type="region of interest" description="Disordered" evidence="1">
    <location>
        <begin position="267"/>
        <end position="309"/>
    </location>
</feature>
<feature type="compositionally biased region" description="Basic and acidic residues" evidence="1">
    <location>
        <begin position="181"/>
        <end position="205"/>
    </location>
</feature>
<feature type="compositionally biased region" description="Basic and acidic residues" evidence="1">
    <location>
        <begin position="141"/>
        <end position="161"/>
    </location>
</feature>
<keyword evidence="3" id="KW-1185">Reference proteome</keyword>
<feature type="region of interest" description="Disordered" evidence="1">
    <location>
        <begin position="59"/>
        <end position="213"/>
    </location>
</feature>
<dbReference type="EMBL" id="JAVRRJ010000001">
    <property type="protein sequence ID" value="KAK5089914.1"/>
    <property type="molecule type" value="Genomic_DNA"/>
</dbReference>
<feature type="compositionally biased region" description="Pro residues" evidence="1">
    <location>
        <begin position="267"/>
        <end position="281"/>
    </location>
</feature>
<evidence type="ECO:0000313" key="3">
    <source>
        <dbReference type="Proteomes" id="UP001309876"/>
    </source>
</evidence>
<comment type="caution">
    <text evidence="2">The sequence shown here is derived from an EMBL/GenBank/DDBJ whole genome shotgun (WGS) entry which is preliminary data.</text>
</comment>
<feature type="compositionally biased region" description="Polar residues" evidence="1">
    <location>
        <begin position="285"/>
        <end position="295"/>
    </location>
</feature>
<name>A0AAN7T5P9_9EURO</name>
<proteinExistence type="predicted"/>
<evidence type="ECO:0000313" key="2">
    <source>
        <dbReference type="EMBL" id="KAK5089914.1"/>
    </source>
</evidence>
<dbReference type="Proteomes" id="UP001309876">
    <property type="component" value="Unassembled WGS sequence"/>
</dbReference>
<sequence>MPIVVSNEGWVKLPPKPRKASPRKPADPVGILRGPLAYITGRPDFKEPVKKQPIDQLVLASSYISPPPPPVFEEKPRRTRSRVPSAPVSSKSKHRSQTDTFEEADEEIPRPGLLPEDVQSQRSASPVGSRHTRAAPSVRSRRYETSRPDKPQYEVEDELRTRRSRRPQSVYDDEISYYKSNRSERSHRERERERDRDRYHSRAYSDHYAAPPMPHIQPIVIYSNPPPTTGCGGHHSCQNHGTVQHQHSMPYYRPMIEANSAFAPRPMPFAEPAGLPAPKPAPSEVGSTTKSSRSDMSYKWYTATQPLKM</sequence>
<feature type="region of interest" description="Disordered" evidence="1">
    <location>
        <begin position="1"/>
        <end position="31"/>
    </location>
</feature>
<accession>A0AAN7T5P9</accession>
<evidence type="ECO:0000256" key="1">
    <source>
        <dbReference type="SAM" id="MobiDB-lite"/>
    </source>
</evidence>
<dbReference type="AlphaFoldDB" id="A0AAN7T5P9"/>
<protein>
    <submittedName>
        <fullName evidence="2">Uncharacterized protein</fullName>
    </submittedName>
</protein>
<organism evidence="2 3">
    <name type="scientific">Lithohypha guttulata</name>
    <dbReference type="NCBI Taxonomy" id="1690604"/>
    <lineage>
        <taxon>Eukaryota</taxon>
        <taxon>Fungi</taxon>
        <taxon>Dikarya</taxon>
        <taxon>Ascomycota</taxon>
        <taxon>Pezizomycotina</taxon>
        <taxon>Eurotiomycetes</taxon>
        <taxon>Chaetothyriomycetidae</taxon>
        <taxon>Chaetothyriales</taxon>
        <taxon>Trichomeriaceae</taxon>
        <taxon>Lithohypha</taxon>
    </lineage>
</organism>
<reference evidence="2 3" key="1">
    <citation type="submission" date="2023-08" db="EMBL/GenBank/DDBJ databases">
        <title>Black Yeasts Isolated from many extreme environments.</title>
        <authorList>
            <person name="Coleine C."/>
            <person name="Stajich J.E."/>
            <person name="Selbmann L."/>
        </authorList>
    </citation>
    <scope>NUCLEOTIDE SEQUENCE [LARGE SCALE GENOMIC DNA]</scope>
    <source>
        <strain evidence="2 3">CCFEE 5910</strain>
    </source>
</reference>
<gene>
    <name evidence="2" type="ORF">LTR05_000081</name>
</gene>